<dbReference type="InterPro" id="IPR027417">
    <property type="entry name" value="P-loop_NTPase"/>
</dbReference>
<dbReference type="RefSeq" id="WP_136433201.1">
    <property type="nucleotide sequence ID" value="NZ_SSTJ01000002.1"/>
</dbReference>
<evidence type="ECO:0000313" key="3">
    <source>
        <dbReference type="EMBL" id="THG38395.1"/>
    </source>
</evidence>
<name>A0A4S4G6N1_9ACTN</name>
<evidence type="ECO:0000259" key="1">
    <source>
        <dbReference type="Pfam" id="PF13173"/>
    </source>
</evidence>
<reference evidence="3 4" key="1">
    <citation type="submission" date="2019-04" db="EMBL/GenBank/DDBJ databases">
        <title>Microbes associate with the intestines of laboratory mice.</title>
        <authorList>
            <person name="Navarre W."/>
            <person name="Wong E."/>
            <person name="Huang K.C."/>
            <person name="Tropini C."/>
            <person name="Ng K."/>
            <person name="Yu B."/>
        </authorList>
    </citation>
    <scope>NUCLEOTIDE SEQUENCE [LARGE SCALE GENOMIC DNA]</scope>
    <source>
        <strain evidence="3 4">NM80_B27</strain>
    </source>
</reference>
<comment type="caution">
    <text evidence="3">The sequence shown here is derived from an EMBL/GenBank/DDBJ whole genome shotgun (WGS) entry which is preliminary data.</text>
</comment>
<dbReference type="PANTHER" id="PTHR33295:SF7">
    <property type="entry name" value="ATPASE"/>
    <property type="match status" value="1"/>
</dbReference>
<dbReference type="InterPro" id="IPR041682">
    <property type="entry name" value="AAA_14"/>
</dbReference>
<dbReference type="AlphaFoldDB" id="A0A4S4G6N1"/>
<feature type="domain" description="DUF4143" evidence="2">
    <location>
        <begin position="227"/>
        <end position="386"/>
    </location>
</feature>
<sequence>MFRRKAYDSLERWADRGGRTALLVTGARQIGKSYLVEHLGRERYQHLLTVNLYLDKAAKRSLAEASDVADLITRLSLLADQPLVPGETLIFIDEIQELPDLMTMVKGLVQDGRFSYAFSGSMLGTELRHVRSYPVGFVTEITMFPMDFEEFCWAMGVQQEALSVVRDCCASLRAVPGYLHEAMLGYFRSYMVVGGMPAAVQAFLDGAGNMGPVREVQAELVVSYIHDITKYAGSAAPHVRAIFEQLPLQLDARSQRFRLNALGEGARYRKFSLDFNWLVSAHVGLKCNVVRDPKRPLKATEDAGNFKLYESDTGMLASRYDISVARGLYDDDRSLNLGFMFENVFAQALVACGCDLFYYMNRKRGEVDFLVENAKGNVVPLEIKSGRSPRAHDALNKLLDTPDYGIEKGYVISRLNVEQRGRVVYLPWYAAMCLSETLGLRKRVDEEEAFTVKLPPL</sequence>
<evidence type="ECO:0000259" key="2">
    <source>
        <dbReference type="Pfam" id="PF13635"/>
    </source>
</evidence>
<keyword evidence="3" id="KW-0067">ATP-binding</keyword>
<dbReference type="Pfam" id="PF13635">
    <property type="entry name" value="DUF4143"/>
    <property type="match status" value="1"/>
</dbReference>
<evidence type="ECO:0000313" key="4">
    <source>
        <dbReference type="Proteomes" id="UP000308978"/>
    </source>
</evidence>
<dbReference type="GO" id="GO:0005524">
    <property type="term" value="F:ATP binding"/>
    <property type="evidence" value="ECO:0007669"/>
    <property type="project" value="UniProtKB-KW"/>
</dbReference>
<protein>
    <submittedName>
        <fullName evidence="3">ATP-binding protein</fullName>
    </submittedName>
</protein>
<dbReference type="EMBL" id="SSTJ01000002">
    <property type="protein sequence ID" value="THG38395.1"/>
    <property type="molecule type" value="Genomic_DNA"/>
</dbReference>
<dbReference type="InterPro" id="IPR025420">
    <property type="entry name" value="DUF4143"/>
</dbReference>
<gene>
    <name evidence="3" type="ORF">E5986_02990</name>
</gene>
<dbReference type="PANTHER" id="PTHR33295">
    <property type="entry name" value="ATPASE"/>
    <property type="match status" value="1"/>
</dbReference>
<accession>A0A4S4G6N1</accession>
<feature type="domain" description="AAA" evidence="1">
    <location>
        <begin position="20"/>
        <end position="152"/>
    </location>
</feature>
<keyword evidence="3" id="KW-0547">Nucleotide-binding</keyword>
<dbReference type="Proteomes" id="UP000308978">
    <property type="component" value="Unassembled WGS sequence"/>
</dbReference>
<organism evidence="3 4">
    <name type="scientific">Adlercreutzia caecimuris</name>
    <dbReference type="NCBI Taxonomy" id="671266"/>
    <lineage>
        <taxon>Bacteria</taxon>
        <taxon>Bacillati</taxon>
        <taxon>Actinomycetota</taxon>
        <taxon>Coriobacteriia</taxon>
        <taxon>Eggerthellales</taxon>
        <taxon>Eggerthellaceae</taxon>
        <taxon>Adlercreutzia</taxon>
    </lineage>
</organism>
<proteinExistence type="predicted"/>
<dbReference type="SUPFAM" id="SSF52540">
    <property type="entry name" value="P-loop containing nucleoside triphosphate hydrolases"/>
    <property type="match status" value="1"/>
</dbReference>
<dbReference type="Pfam" id="PF13173">
    <property type="entry name" value="AAA_14"/>
    <property type="match status" value="1"/>
</dbReference>